<organism evidence="2 3">
    <name type="scientific">Rhodopseudomonas palustris</name>
    <dbReference type="NCBI Taxonomy" id="1076"/>
    <lineage>
        <taxon>Bacteria</taxon>
        <taxon>Pseudomonadati</taxon>
        <taxon>Pseudomonadota</taxon>
        <taxon>Alphaproteobacteria</taxon>
        <taxon>Hyphomicrobiales</taxon>
        <taxon>Nitrobacteraceae</taxon>
        <taxon>Rhodopseudomonas</taxon>
    </lineage>
</organism>
<dbReference type="InterPro" id="IPR029069">
    <property type="entry name" value="HotDog_dom_sf"/>
</dbReference>
<proteinExistence type="predicted"/>
<dbReference type="PIRSF" id="PIRSF018072">
    <property type="entry name" value="UCP018072"/>
    <property type="match status" value="1"/>
</dbReference>
<accession>A0A0D7F3D3</accession>
<dbReference type="InterPro" id="IPR039569">
    <property type="entry name" value="FAS1-like_DH_region"/>
</dbReference>
<dbReference type="EMBL" id="JXXE01000094">
    <property type="protein sequence ID" value="KIZ47295.1"/>
    <property type="molecule type" value="Genomic_DNA"/>
</dbReference>
<feature type="domain" description="FAS1-like dehydratase" evidence="1">
    <location>
        <begin position="5"/>
        <end position="138"/>
    </location>
</feature>
<dbReference type="InterPro" id="IPR016709">
    <property type="entry name" value="HadA-like"/>
</dbReference>
<dbReference type="SUPFAM" id="SSF54637">
    <property type="entry name" value="Thioesterase/thiol ester dehydrase-isomerase"/>
    <property type="match status" value="1"/>
</dbReference>
<dbReference type="CDD" id="cd03441">
    <property type="entry name" value="R_hydratase_like"/>
    <property type="match status" value="1"/>
</dbReference>
<evidence type="ECO:0000313" key="2">
    <source>
        <dbReference type="EMBL" id="KIZ47295.1"/>
    </source>
</evidence>
<reference evidence="2 3" key="1">
    <citation type="submission" date="2014-11" db="EMBL/GenBank/DDBJ databases">
        <title>Genomics and ecophysiology of heterotrophic nitrogen fixing bacteria isolated from estuarine surface water.</title>
        <authorList>
            <person name="Bentzon-Tilia M."/>
            <person name="Severin I."/>
            <person name="Hansen L.H."/>
            <person name="Riemann L."/>
        </authorList>
    </citation>
    <scope>NUCLEOTIDE SEQUENCE [LARGE SCALE GENOMIC DNA]</scope>
    <source>
        <strain evidence="2 3">BAL398</strain>
    </source>
</reference>
<comment type="caution">
    <text evidence="2">The sequence shown here is derived from an EMBL/GenBank/DDBJ whole genome shotgun (WGS) entry which is preliminary data.</text>
</comment>
<dbReference type="AlphaFoldDB" id="A0A0D7F3D3"/>
<dbReference type="Proteomes" id="UP000032515">
    <property type="component" value="Unassembled WGS sequence"/>
</dbReference>
<dbReference type="Pfam" id="PF13452">
    <property type="entry name" value="FAS1_DH_region"/>
    <property type="match status" value="1"/>
</dbReference>
<dbReference type="RefSeq" id="WP_044406556.1">
    <property type="nucleotide sequence ID" value="NZ_JXXE01000094.1"/>
</dbReference>
<name>A0A0D7F3D3_RHOPL</name>
<gene>
    <name evidence="2" type="ORF">OO17_05070</name>
</gene>
<dbReference type="PATRIC" id="fig|1076.23.peg.103"/>
<evidence type="ECO:0000259" key="1">
    <source>
        <dbReference type="Pfam" id="PF13452"/>
    </source>
</evidence>
<dbReference type="Gene3D" id="3.10.129.10">
    <property type="entry name" value="Hotdog Thioesterase"/>
    <property type="match status" value="1"/>
</dbReference>
<protein>
    <submittedName>
        <fullName evidence="2">Acyl dehydratase</fullName>
    </submittedName>
</protein>
<evidence type="ECO:0000313" key="3">
    <source>
        <dbReference type="Proteomes" id="UP000032515"/>
    </source>
</evidence>
<sequence>MVDQSAVGRSFTPVTARVEPGRLRYFFETLGETNPVYRDADAAKAAGYAAAPIPPTYLFCLEMMDTETPFEFLTALDIDLGRVLHGEQSFCYHAPVVVGDTVTFNPRVTAVTDKKGGAMTLIVIETAITNQHSVHVADVARTIVVRNGAAA</sequence>
<dbReference type="OrthoDB" id="5522043at2"/>